<dbReference type="InterPro" id="IPR051690">
    <property type="entry name" value="PseI-like"/>
</dbReference>
<dbReference type="Pfam" id="PF03102">
    <property type="entry name" value="NeuB"/>
    <property type="match status" value="1"/>
</dbReference>
<evidence type="ECO:0000259" key="1">
    <source>
        <dbReference type="Pfam" id="PF03102"/>
    </source>
</evidence>
<dbReference type="InterPro" id="IPR013132">
    <property type="entry name" value="PseI/NeuA/B-like_N"/>
</dbReference>
<sequence length="289" mass="32361">MASSTVKIGENEIGDGNRCYIVAEIGINHNGSLDLAKKLIDVAIESGCDAVKFQKRTVEVVYSTEELALLRESPFGSTNGDLKRALEFGEKEYTEIDRYCRKLGIDWMASCWDENSVDFMEQFNPPCYKIASASLTDDQLLQHHRNYERPIILSTGMSTEEQIQHAVGVLGSDQLILLHCTSTYPAAAEELNLRVIETLKRTFPVPVGYSGHESSFLPTFAAVMVGANVIERHITLDRAMWGSDQAASLEPAAFERLIKYVRELDVILGDGIKKVYDSELPIIKRLRRK</sequence>
<dbReference type="InterPro" id="IPR013785">
    <property type="entry name" value="Aldolase_TIM"/>
</dbReference>
<feature type="domain" description="PseI/NeuA/B-like" evidence="1">
    <location>
        <begin position="39"/>
        <end position="273"/>
    </location>
</feature>
<name>A0A381Y8W1_9ZZZZ</name>
<proteinExistence type="predicted"/>
<dbReference type="Gene3D" id="3.20.20.70">
    <property type="entry name" value="Aldolase class I"/>
    <property type="match status" value="1"/>
</dbReference>
<dbReference type="PANTHER" id="PTHR42966">
    <property type="entry name" value="N-ACETYLNEURAMINATE SYNTHASE"/>
    <property type="match status" value="1"/>
</dbReference>
<reference evidence="2" key="1">
    <citation type="submission" date="2018-05" db="EMBL/GenBank/DDBJ databases">
        <authorList>
            <person name="Lanie J.A."/>
            <person name="Ng W.-L."/>
            <person name="Kazmierczak K.M."/>
            <person name="Andrzejewski T.M."/>
            <person name="Davidsen T.M."/>
            <person name="Wayne K.J."/>
            <person name="Tettelin H."/>
            <person name="Glass J.I."/>
            <person name="Rusch D."/>
            <person name="Podicherti R."/>
            <person name="Tsui H.-C.T."/>
            <person name="Winkler M.E."/>
        </authorList>
    </citation>
    <scope>NUCLEOTIDE SEQUENCE</scope>
</reference>
<gene>
    <name evidence="2" type="ORF">METZ01_LOCUS126312</name>
</gene>
<organism evidence="2">
    <name type="scientific">marine metagenome</name>
    <dbReference type="NCBI Taxonomy" id="408172"/>
    <lineage>
        <taxon>unclassified sequences</taxon>
        <taxon>metagenomes</taxon>
        <taxon>ecological metagenomes</taxon>
    </lineage>
</organism>
<dbReference type="AlphaFoldDB" id="A0A381Y8W1"/>
<protein>
    <recommendedName>
        <fullName evidence="1">PseI/NeuA/B-like domain-containing protein</fullName>
    </recommendedName>
</protein>
<dbReference type="GO" id="GO:0016051">
    <property type="term" value="P:carbohydrate biosynthetic process"/>
    <property type="evidence" value="ECO:0007669"/>
    <property type="project" value="InterPro"/>
</dbReference>
<dbReference type="EMBL" id="UINC01017653">
    <property type="protein sequence ID" value="SVA73458.1"/>
    <property type="molecule type" value="Genomic_DNA"/>
</dbReference>
<accession>A0A381Y8W1</accession>
<dbReference type="SUPFAM" id="SSF51569">
    <property type="entry name" value="Aldolase"/>
    <property type="match status" value="1"/>
</dbReference>
<dbReference type="GO" id="GO:0047444">
    <property type="term" value="F:N-acylneuraminate-9-phosphate synthase activity"/>
    <property type="evidence" value="ECO:0007669"/>
    <property type="project" value="TreeGrafter"/>
</dbReference>
<dbReference type="PANTHER" id="PTHR42966:SF3">
    <property type="entry name" value="BLR5971 PROTEIN"/>
    <property type="match status" value="1"/>
</dbReference>
<evidence type="ECO:0000313" key="2">
    <source>
        <dbReference type="EMBL" id="SVA73458.1"/>
    </source>
</evidence>